<dbReference type="EMBL" id="KQ947416">
    <property type="protein sequence ID" value="KUJ16336.1"/>
    <property type="molecule type" value="Genomic_DNA"/>
</dbReference>
<dbReference type="Proteomes" id="UP000070700">
    <property type="component" value="Unassembled WGS sequence"/>
</dbReference>
<keyword evidence="1" id="KW-0472">Membrane</keyword>
<reference evidence="2 3" key="1">
    <citation type="submission" date="2015-10" db="EMBL/GenBank/DDBJ databases">
        <title>Full genome of DAOMC 229536 Phialocephala scopiformis, a fungal endophyte of spruce producing the potent anti-insectan compound rugulosin.</title>
        <authorList>
            <consortium name="DOE Joint Genome Institute"/>
            <person name="Walker A.K."/>
            <person name="Frasz S.L."/>
            <person name="Seifert K.A."/>
            <person name="Miller J.D."/>
            <person name="Mondo S.J."/>
            <person name="Labutti K."/>
            <person name="Lipzen A."/>
            <person name="Dockter R."/>
            <person name="Kennedy M."/>
            <person name="Grigoriev I.V."/>
            <person name="Spatafora J.W."/>
        </authorList>
    </citation>
    <scope>NUCLEOTIDE SEQUENCE [LARGE SCALE GENOMIC DNA]</scope>
    <source>
        <strain evidence="2 3">CBS 120377</strain>
    </source>
</reference>
<feature type="transmembrane region" description="Helical" evidence="1">
    <location>
        <begin position="7"/>
        <end position="29"/>
    </location>
</feature>
<sequence length="326" mass="37160">MGLHIDLIAAWICTAIGCSIVSILVTWLVTRWYTQRHSLSRLEAPDSVFEAPGLNLWNPQPKSFQVPEYQIMTSSTVSYLIKRINYLNFYIAQFAQQCRCNARSSYVQSLLCRLLITNVMLEGSPQWTLLSPESIQIAQITKRRSSPDAFKHWAKEKARVYRFHTLWPDYRECDNVLLDLRQEPPNIEAIQRLEEFIVELLDHWIKFDDSNDTFKTTLRTCSLLATRIGMAIHKDLRPWAWSFENGGMVQGPLGQMDDTRGELQAVTTQAKLPEAAENAPSARHKIPENVCITEDQIVICPALLAEGDESGQYYPVPSIAFSAIVI</sequence>
<dbReference type="AlphaFoldDB" id="A0A194X847"/>
<dbReference type="InParanoid" id="A0A194X847"/>
<evidence type="ECO:0000313" key="2">
    <source>
        <dbReference type="EMBL" id="KUJ16336.1"/>
    </source>
</evidence>
<dbReference type="KEGG" id="psco:LY89DRAFT_748918"/>
<dbReference type="RefSeq" id="XP_018070691.1">
    <property type="nucleotide sequence ID" value="XM_018221162.1"/>
</dbReference>
<gene>
    <name evidence="2" type="ORF">LY89DRAFT_748918</name>
</gene>
<name>A0A194X847_MOLSC</name>
<evidence type="ECO:0000313" key="3">
    <source>
        <dbReference type="Proteomes" id="UP000070700"/>
    </source>
</evidence>
<dbReference type="OrthoDB" id="3556146at2759"/>
<keyword evidence="1" id="KW-0812">Transmembrane</keyword>
<proteinExistence type="predicted"/>
<keyword evidence="1" id="KW-1133">Transmembrane helix</keyword>
<evidence type="ECO:0000256" key="1">
    <source>
        <dbReference type="SAM" id="Phobius"/>
    </source>
</evidence>
<organism evidence="2 3">
    <name type="scientific">Mollisia scopiformis</name>
    <name type="common">Conifer needle endophyte fungus</name>
    <name type="synonym">Phialocephala scopiformis</name>
    <dbReference type="NCBI Taxonomy" id="149040"/>
    <lineage>
        <taxon>Eukaryota</taxon>
        <taxon>Fungi</taxon>
        <taxon>Dikarya</taxon>
        <taxon>Ascomycota</taxon>
        <taxon>Pezizomycotina</taxon>
        <taxon>Leotiomycetes</taxon>
        <taxon>Helotiales</taxon>
        <taxon>Mollisiaceae</taxon>
        <taxon>Mollisia</taxon>
    </lineage>
</organism>
<accession>A0A194X847</accession>
<dbReference type="GeneID" id="28830888"/>
<keyword evidence="3" id="KW-1185">Reference proteome</keyword>
<protein>
    <submittedName>
        <fullName evidence="2">Uncharacterized protein</fullName>
    </submittedName>
</protein>